<keyword evidence="5" id="KW-0045">Antibiotic biosynthesis</keyword>
<dbReference type="RefSeq" id="WP_377850487.1">
    <property type="nucleotide sequence ID" value="NZ_JBHLZU010000004.1"/>
</dbReference>
<evidence type="ECO:0000259" key="7">
    <source>
        <dbReference type="PROSITE" id="PS50075"/>
    </source>
</evidence>
<evidence type="ECO:0000256" key="2">
    <source>
        <dbReference type="ARBA" id="ARBA00022450"/>
    </source>
</evidence>
<dbReference type="InterPro" id="IPR023213">
    <property type="entry name" value="CAT-like_dom_sf"/>
</dbReference>
<dbReference type="InterPro" id="IPR045851">
    <property type="entry name" value="AMP-bd_C_sf"/>
</dbReference>
<dbReference type="SUPFAM" id="SSF52777">
    <property type="entry name" value="CoA-dependent acyltransferases"/>
    <property type="match status" value="18"/>
</dbReference>
<feature type="region of interest" description="Disordered" evidence="6">
    <location>
        <begin position="4820"/>
        <end position="4841"/>
    </location>
</feature>
<keyword evidence="4" id="KW-0677">Repeat</keyword>
<feature type="domain" description="Carrier" evidence="7">
    <location>
        <begin position="2176"/>
        <end position="2251"/>
    </location>
</feature>
<evidence type="ECO:0000313" key="9">
    <source>
        <dbReference type="Proteomes" id="UP001589693"/>
    </source>
</evidence>
<dbReference type="Pfam" id="PF00501">
    <property type="entry name" value="AMP-binding"/>
    <property type="match status" value="5"/>
</dbReference>
<dbReference type="PANTHER" id="PTHR45527:SF14">
    <property type="entry name" value="PLIPASTATIN SYNTHASE SUBUNIT B"/>
    <property type="match status" value="1"/>
</dbReference>
<dbReference type="InterPro" id="IPR020806">
    <property type="entry name" value="PKS_PP-bd"/>
</dbReference>
<accession>A0ABV5ZT26</accession>
<dbReference type="Gene3D" id="3.30.300.30">
    <property type="match status" value="7"/>
</dbReference>
<feature type="domain" description="Carrier" evidence="7">
    <location>
        <begin position="519"/>
        <end position="594"/>
    </location>
</feature>
<dbReference type="InterPro" id="IPR001242">
    <property type="entry name" value="Condensation_dom"/>
</dbReference>
<dbReference type="NCBIfam" id="TIGR01720">
    <property type="entry name" value="NRPS-para261"/>
    <property type="match status" value="2"/>
</dbReference>
<evidence type="ECO:0000256" key="6">
    <source>
        <dbReference type="SAM" id="MobiDB-lite"/>
    </source>
</evidence>
<evidence type="ECO:0000256" key="1">
    <source>
        <dbReference type="ARBA" id="ARBA00001957"/>
    </source>
</evidence>
<comment type="cofactor">
    <cofactor evidence="1">
        <name>pantetheine 4'-phosphate</name>
        <dbReference type="ChEBI" id="CHEBI:47942"/>
    </cofactor>
</comment>
<dbReference type="PROSITE" id="PS00012">
    <property type="entry name" value="PHOSPHOPANTETHEINE"/>
    <property type="match status" value="7"/>
</dbReference>
<feature type="domain" description="Carrier" evidence="7">
    <location>
        <begin position="5875"/>
        <end position="5950"/>
    </location>
</feature>
<dbReference type="Gene3D" id="3.30.559.30">
    <property type="entry name" value="Nonribosomal peptide synthetase, condensation domain"/>
    <property type="match status" value="9"/>
</dbReference>
<comment type="caution">
    <text evidence="8">The sequence shown here is derived from an EMBL/GenBank/DDBJ whole genome shotgun (WGS) entry which is preliminary data.</text>
</comment>
<dbReference type="PANTHER" id="PTHR45527">
    <property type="entry name" value="NONRIBOSOMAL PEPTIDE SYNTHETASE"/>
    <property type="match status" value="1"/>
</dbReference>
<dbReference type="CDD" id="cd17643">
    <property type="entry name" value="A_NRPS_Cytc1-like"/>
    <property type="match status" value="1"/>
</dbReference>
<dbReference type="Pfam" id="PF00668">
    <property type="entry name" value="Condensation"/>
    <property type="match status" value="9"/>
</dbReference>
<feature type="domain" description="Carrier" evidence="7">
    <location>
        <begin position="3234"/>
        <end position="3309"/>
    </location>
</feature>
<organism evidence="8 9">
    <name type="scientific">Allokutzneria oryzae</name>
    <dbReference type="NCBI Taxonomy" id="1378989"/>
    <lineage>
        <taxon>Bacteria</taxon>
        <taxon>Bacillati</taxon>
        <taxon>Actinomycetota</taxon>
        <taxon>Actinomycetes</taxon>
        <taxon>Pseudonocardiales</taxon>
        <taxon>Pseudonocardiaceae</taxon>
        <taxon>Allokutzneria</taxon>
    </lineage>
</organism>
<dbReference type="Proteomes" id="UP001589693">
    <property type="component" value="Unassembled WGS sequence"/>
</dbReference>
<keyword evidence="2" id="KW-0596">Phosphopantetheine</keyword>
<dbReference type="NCBIfam" id="NF004282">
    <property type="entry name" value="PRK05691.1"/>
    <property type="match status" value="7"/>
</dbReference>
<dbReference type="SUPFAM" id="SSF47336">
    <property type="entry name" value="ACP-like"/>
    <property type="match status" value="8"/>
</dbReference>
<dbReference type="InterPro" id="IPR020845">
    <property type="entry name" value="AMP-binding_CS"/>
</dbReference>
<dbReference type="Gene3D" id="1.10.1200.10">
    <property type="entry name" value="ACP-like"/>
    <property type="match status" value="8"/>
</dbReference>
<dbReference type="InterPro" id="IPR006162">
    <property type="entry name" value="Ppantetheine_attach_site"/>
</dbReference>
<dbReference type="InterPro" id="IPR000873">
    <property type="entry name" value="AMP-dep_synth/lig_dom"/>
</dbReference>
<proteinExistence type="predicted"/>
<keyword evidence="3" id="KW-0597">Phosphoprotein</keyword>
<sequence length="7427" mass="802993">MDGLAMRGPLSPYSGGDVIPAPIPVLVQEQAARTPDGLAVVFADQRLTYAELNARANRLARKLIGHGVGPERTVALALPRSADVVVAMLAVLKAGAAYLPIDPDYPADRIAFMMSDGAPACLITTSDVAGTLPTTSATVLVLDKTETGDDSDLVGVRLDPANAAYVIYTSGSTGRPKGAVLPHHGVVNHMLWQAEEWGIDSSDVVLARTAFSFDASGTEIWLPLLIGATICMAPGDVTRDPERLVAYAAEHGVTVAQFVPSLLAVTAPAIRANSDLALRVVFVAGEVLPTALAEEVVSQWGVRLAHHYGPTEASIDVTAWDVEPGLGDRSVPIGTPVWNTRAYILDAALRPVEPGVDGELYVAGVQLARGYLNRPGLTAERFVASPFVAGQRMYRTGDLARWGADGLIEFIGRADDQVKIRGFRIELGEIESVVLDAPGVTQAAVLAREDRPGDKRLVAYVVSEVDQSVVREHVAERLPSHMLPSAFVVLDALPLAPNGKLDRRALPAPDLGGGSTSRAARTPREEILCGLFVDVLGLDRVGIDDGFFELGGDSLLAARLISRIRSTVDAEISVRTLFEASTVAELAERLEEFARTRPALVSTIRAEPLPLSSAQRGLWFLHRLEGPSATYNIPLVLRMTGTVDHNALRSAVRDVVARHETLRTIFPDVDGVARQQVLDAVPEMSFVDTNDLENAVAEAARYPFDLATETSLRVTLFSTANNEHVLLLLMHHIASDGWSERPLVNDLAVAYTARVDGRAPEWRELPVSYSDYTLWQQEVLGAEDDPESLIAGQLKFWREELNGLPQLVELPTDRPRPAIASHRGEELRLTLDAELHRGITELARNTGSTVFMVVQAALAALMTRLGAGTDVPLGTPAAGRADEQLDQLVGHFVNTLVLRTDTSGDPTFRDLLDRVRQSDLAAYAHQDLPFERLVEVLNPERSLAYHPLFQVMLTFENLGEARPELPGLLAEVDEVPTGVAKFDIDIRLQERFATDGSPGGVDAIVEYATDLFDGASVELLVRRLAQLLRGAVADPAMRIGSLDVLMDSAEMERRARADDQIRVRGVRIDSDRICTVLSGHPALAEAAVGKFVSEDREHLVGYVVPERGRSVRVVDLREHAARSLPDYLVPQAFVVLDALPKTAEGLLDRAALPAPELVSGEDVAPRTAQEKVLAGLFAEVLGLSEVGLNQGFFDLGGDSIVSIQLVSRARKASLRITPRDVFEHKTVARIAAVAGVVEPTSAVTPDVAVGVVAPTPIISDLRELGGPIDGYHQSMLVYVPAGLGVDNLTAALAAVLDRHDVLRARLSSVDWSLTVPEAGSVDAATCVRRVAGFDEATLSAQIAQAQSELDPWAGVMVRAVWFDAGMDVPGRLLVLVHHLVVDGVSWRVLLPDLRSAWESASSGGTPELAPVGTSVRRWSEHLAVQARERAHEVDLWKSVLGTADPLLGERPLDRSRDVRSTAKSLTLTLPTSITAPLLGAVPASVHGGVNDVLLSGLALAVADWRRRRGVDESALVLELEGHGREDIAEGLDLARTVGWFTSAYPVRLDAGTHELDDVRSAARVLKRVKEQLRSLPDNGIGYGLLRHLNAETAPELAALARPQIGFNYLGRFAAPEPADWAAAPEAPALGAGFDVDMPLGLVLELDAVTEDDANGPRLVATWTWAGEILSEKDVRELADGWFTALEALSSLARQPELGGLTPSDLPLVSLSQNDIESLEQAMPGLADALPLAPLQEGLLFHSLYDEQATDVYSVQEVYSFHGSLDARALRAAAAELLERHPNLRAGFWHEGLSQPVQVVPGTVELPWAEVDLSGLAAAEREAELVRITGADRAHRFDLTRPPLLRFTLVKLTADDHRFVITNHHILFDGWSMQLLLDELFALYKGKPLPAVAEFRDHLAWLARQDREAGDAVWREALDGLTAPTLLAKGTPGTQQTPEQLLLTVPAELTDRLHDRLRSNGLTLNTVVQGVWSLLLGKHTSRDDVVFGATFSGRSSALPGVESMIGMFINTLPVRVRLRQEESLVDLLVRVQDEQSRLIEFQHLGLNDVQRLAGLGELFDTLTVVENYPHDDDDVWTPAPGLRVAVLEDHDATHYPLTLSVLPGKNLRLRLEYRPDLFSAKDIEQLAADLMRLVEAVVSDPTRLVSELDILTVASAEKSVEEAGPEEGGPAQLSWRAPRTPEQEILCGLFSTVLGVPTVGIDDNFFELGGHSLTAIRLLSRIRSMFGVELAIRHLFESPTVAALAERMKGASEARLALAPMERPELIPLSAAQWRLWFLYRLEGRSATYTVPLLLRMSGELDRGALEAAIGDIVERHETLRTIFPEVDGTPHQLIIDADRARPDFQLVETDEAGLAEALKTATRHGFDLATELPLRVTLFSLGNDEHVLLFLLHHIASDGWSDAPFARDLSAAYGARRRGTEPSWPELPVQYADYTLWQQELLGSEDDAESLLSQQVAFWREELAGLPEQLELPTDRPRPAAASFKGDEVHFELDAQLHRDLLELARHTNTTLFMVFQAAVSALLTRLGAGTDIPLGGVIAGRTDEALDELIGFFVNTLVLRTDTSGDPTFRELLARVRDTDLAAYAHQEIPFERLVEVLNPVRSLAHHPLFQVMILFQNNAEAELNMPGLRASLEDVGSGVSKFDLDFDMQECHTDSGEPDGLKGLVEYATDLFDRSTVEKIVARLARLLRAVVADPDRPIWQTDILEPAERRGLLAEWGASVATGTDTTVPALFEAAVAANPHGTAVVFEDTNLSYVELNERANQLSHKLIADGVGPERIVALALPRSAELVVAVLAVLKAGGAYLPLDPNYPAERIAFVIEDAQPTVVVTSSQVAVELPSPVARIVVEEHEGGSVENPVRADLRPDNAAYVIYTSGSTGKPKGVLIPHQNVVRLFERTEQWFHFGQSDVWTLFHSYAFDFSVWELWGPLLNGGKLVVVPHEVSRAPADFLSLLERERVTVLNQTPSAFYQLVQADLENPRTDLALRYVIFGGEALELSRLSAWYERHADDAPVLVNMYGITETTVHVTHLALDEETAAASANSTIGTAIPDLRVYVLDQGLQPVPPGVTGEMYVAGAGLARGYLGRAALSAQRFVADPHGPAGSRMYRTGDLARRDINGELSYFGRADDQVKIRGFRIELGEIEAAVLDGPGVAQTAVIVREDRPGDKRLVAYVVGDTDIARLREQVSASLPVHMVPSAFVMVDALPLTPNGKLDRKALPAPELAASSTGRAPRSQREEILCGLFADVLGVTKVGIDDSFFELGGHSLLVTRLISRIRSVLGAELAVRALFEAPTVAGLAERIDEANGARLALVAMERPERVPLSFGQRGLWFLSRLEGPSATYNVPLVMRLSGPLDRDALHLAMRDVVARHESLRTLFPEVEGTPYQHILDMDQVTVDIHVVDTDEENLTRQLEDASQYHFDLATELPLHVTLFRLSENEHALLPLMHHIASDGWSETLLGDDLSIAYAARAEGNAPQWTPLPVQYADYTLWQRELLGREDDPNSAISRQLVFWKEALKDLPELVQLPTDRARPPVATYGGDEAPLRLGAELHEGLLALVRQTNTTLFMAVQAGLAALITRLGAGTDIPIGSPIAGRTDEALEDLFGYFVNTLVLRADTSGAPTFRELLDRVRETDLAAFAHQDVPFERLVEVVNPVRSLARHPLYQVMLTFENFDEVDVTMPGLRTSLVDVVGGASKFDMDVRLQERYGADGEPAGIVGEIEYATDLFDRSTVDGFGERLIRLLTNAVANPDVSIWELDLLSEDERAVVLADPAVTVLDEGGQPVPPGVTGRLHHCGIATGELARRNANGALELLGSVVDVETVRGFRVNPAEVAARIAEVGAVAEAVVLIRDGQLIAYLVPTSRMDSAAARQIAENVLPEYLVPHKFVVLEQLPLGEDGRVDRAALPTEETETNGASRAPRTPQEEILCGLFAEVLGAERVGVDDSFFDLGGHSLSAIRLLSRVRSAFGVELPVRTLFGEPTVAGLAARLHAGSEARVALRPVERPERIPLSFAQQRLWFLHRLESGTTYNVPLILRLTGELDQEALREALGDVVARHESLRTVFPEADGNPYQRILDVKPDLHVVPVDESGLNAELDRAARYEFDLLVEPPLRATLFPVGADQHVLLLLLHHIASDGWSDAPFANDLSTAYGARCQGDAPQWTALPVQYADYTLWQQEVLGSEDDPESVISAQLTFWRDALKGVPELLPLPTDRPRPAVASHRGDEIQGVIDVDLHRRVAAVARRTNTTVFMVLQAALATLLTKLGAGTDIPIGTPVAGRADEALDNLVGFFVNTVVLRTDTSGNPSFRDLLGRVRESDLAAFAHQDVPFERLVDVAKPVRSLAHHPLFQVMMVFENNAEGVFSMPGLEATFVDDVDMGAARFDLTFHIQENLAADGAPDGIGFDLEFAEDLFECSTVERIAAQLIQVLDTVADDPDITISRVSLSDEDALMVGADLSTPDSSLHEAITAVPGDATALVHNGTEVSYADIFTTVVPERIAAILETVRSGEPFVVTTARGRTVTLSQEAVAARLAARQAQHPLTSADRVLCHSTPGSITELWEVLWPLTSGAVVVVGELATTDATVAHATPSQLAALLRESVPAQLRQVFSTGERLPAAVQQAWFESGEVPLCNSYSIADFAGEVASWRCDPDSWGGAVPLGQPVAGARIYVLDSGLRPVPQGVVGEIYVAGAGLAGDLVADPFGAPGSRMLRTGDLGRRNADGDLELVDSAVKARGFQVRPAELESVLADRWDIAEAAVVVREGKLIGYVVPVPGNDVDSASLREYVEAIVPEYLVPSSFVVLDGMPLDRNSRIDRAALPEPTVDSDSGPRGPRSPQEEILCGLFAEVLEVESIGVDDGFFEWGGHSLRATKLVSRIRAAFGVELPVRVLFESPTVAGLAERLGSASAARPELARRERPSEIPLSAAQRRLWFLHRLEGPSATYNVPLAMRLTGSLDREAFEQALADVVARHESLRTVFTEVDGTPCQVVLPSANPELVVVESTEDGVADALNFAADYAFDLTAEIPLRVTLFPLGGDEYALLVLMHHIASDGWSLEPLAKDLAAAYEARLRGEAPVWTELSVQYADYTLWQQELLGSEDDQTSLVSQQVSFWRSTLDGLPEQLALPVDRPRPPIPSYRGAAVEFGLDATLHAGVAELAKRTGSTVFMVVQAALSALLSRLGGGSDIPLGTVVAGRTDQALDDLIGFFVNTVVLRTDVSGDPTFTELLARVRETDLAAFANQDVPFERLVEVLSPTRSLAHHPLFQVMLTFQNNDGGDFAMPGLRAGYADVDTTVSKFDLTFFVEENYSADGVAEGMSGEVEFATDLFDHSTVETIVRRLARMLAAVVAEPDQAIGRADVLAEDERERILVHWNDTVAPVPAATLPELFTAQVAANPDAVAVAFEDVELSYVDLNARANRLARHLVSLGVGTESIVAVAVPRSVDLVVSLLAVHKAGGAYVPIDPDYPVDRISYMLTDSAPACVVTTSTVSLPELSARQVVLDSLDLETLSDKDFATSLRPSHPAYVIYTSGSTGRPKGVVVSHKGVASLSAAHVANFEVGTGSRVLQFAALSFDAAAWEVIMGLLSGATLVLAPAGKLLPGAALAEVVARHGVTHVTLPPTALAALPENALPEGSTLVVAGEACPPELVDLWSRGRRMINAYGPTETTVCATMSDPLCGKVTPSIGRPITNAQVYVLDAALRPVAPGVAGELYVSGAGLARGYLGRPALTAERFVASPFAVGERMYRTGDLARWTPIGELEYLGRADTQVKVRGFRIELGEVSSVLVQHPAVTAATVIVRTDRANDPRVVAYVVGTGDGLREHVAASLPDYMVPSAFVVLDEIPLLPNGKVDRKALPAPEVATVVSRAPRNPREELMCGLFAEVLDVPAVGVDGSFFDLGGHSLLATKLVSRIRSVFDAEVAVRAVFEAPTPAELLERLAGADRARARLVRAERPAEIPLSAAQRRLWFLHRLEGPSATYNVPLVLRLTGTIDVEAMRAAIGDVVARHESLRTVFPEADGVPYQLILEPAEARPVLRVVETEELEAAAEEAARHAFDLSSELAVRSWLFTTKQDEHILLLLLHHIVSDGASLEPLSRDLSTAYAARLRGEAPVWTELAVQYADFTLWQREVLATEEELQVAFWRDALAGVPDLVELPIDRPRPPTPSYRGDEVSFTVDAELHRKLTEVARETGTTPFMVAQAALATLFTRLGAGTDIPLGTAVAGRTDEALDELVGFFVNTVVLRTDTSGAPTFRELLGRVREADLAAFAHQEVPFERLVDLLSPTRSLAHHPLFQVMLVFDNNADAELDLPGLRARIAEVDTGVAKFDLTFHLEETPSGVDGSVQFATDLFDRSTATALGERFVRVLRAALTEPDRPITELDVLSATEREQVLSAWNDTAAPVTASTFPALFRARVEQAPDATAVLFEDECLTYAELDERAELLAKFLCTKGVGPEQVVAVALPRSVELVVTLLAVLKAGGAYVPIDPDYPADRIEYMITDSNPVLVITNRAISETLPGTSLVLEDVDPTDLPEVAEPVLVPSHSAYVIYTSGSTGRPKGVVVSHAGVASLSVAQMAAFEVGAGSRVLQFAALSFDAAAWEMIMGLLSGAALVLAPADKILPGEPFARVVARHGVTHVTLPPTALAALPENALPEGSTLVVAGEACPPELVGRWSRNRRMINAYGPTETTVCATMSDPLSGVVVPSIGRPITNARAYVLDANLRLVAPGVQGELYVSGAGLARGYLGRPGLSAERFVANPFGEPGERMYRTGDLARWTVHGELEYLGRADTQVKVRGFRIELGEVESVLAQHPAVARATVIVREDQPGVRRLVAYVVGSSVDLREHTAASLPDYMVPSAFVVLDEIPLLPNGKVDRKALPVPDFASTAGKRAPSTSREQVLCEAFAEVLGLPEVGADDGFFELGGDSILSIQVVSRARKAGLVVTARDVFQHRTPAALAEIAQVLPTAFADPDAGIGELAPTPIMRWLRELGGAKGFNQSMTVQVPIGLDERQLTEAVQALIDHHDALRLTVVSPQWTLRVRPRGEVDAASLITQVGEIDAQNAEAARAALDPETGSVARFVWSPGRLLIVLHHLVVDGVSWRVLLPDLAAAWTAIAAGERPELEPVGTSLREWSRQLAASAPQRVGELPVWREIAGTPDPLLGSRALDPARDTAATAREISLTLPTELTEPLLTRLPATVHGTVNDVLLTGLAMAVAKRRPGPVLVDLEGHGREEITEHTDLSRTVGWFTSLFPVRLDTGAGATMDALKRVKEQLRSFPDNGIGYGVLRYLNGDDDIAVSPQIGFNYLGRFGADGAEQDGITPAPRDPSMPMTHAVEITAVTDDTPNGPVLSATWTWAGELLSEVDVRRLAEDWFAALGELVADSCRTEAGGHTPSDLGLDSLSQDEIDDLEAELGDW</sequence>
<dbReference type="Pfam" id="PF13193">
    <property type="entry name" value="AMP-binding_C"/>
    <property type="match status" value="6"/>
</dbReference>
<feature type="domain" description="Carrier" evidence="7">
    <location>
        <begin position="6900"/>
        <end position="6974"/>
    </location>
</feature>
<evidence type="ECO:0000256" key="4">
    <source>
        <dbReference type="ARBA" id="ARBA00022737"/>
    </source>
</evidence>
<dbReference type="CDD" id="cd19540">
    <property type="entry name" value="LCL_NRPS-like"/>
    <property type="match status" value="6"/>
</dbReference>
<keyword evidence="9" id="KW-1185">Reference proteome</keyword>
<dbReference type="InterPro" id="IPR042099">
    <property type="entry name" value="ANL_N_sf"/>
</dbReference>
<dbReference type="SMART" id="SM00823">
    <property type="entry name" value="PKS_PP"/>
    <property type="match status" value="8"/>
</dbReference>
<dbReference type="InterPro" id="IPR036736">
    <property type="entry name" value="ACP-like_sf"/>
</dbReference>
<feature type="domain" description="Carrier" evidence="7">
    <location>
        <begin position="3924"/>
        <end position="3999"/>
    </location>
</feature>
<dbReference type="InterPro" id="IPR010071">
    <property type="entry name" value="AA_adenyl_dom"/>
</dbReference>
<dbReference type="NCBIfam" id="NF003417">
    <property type="entry name" value="PRK04813.1"/>
    <property type="match status" value="7"/>
</dbReference>
<dbReference type="NCBIfam" id="TIGR01733">
    <property type="entry name" value="AA-adenyl-dom"/>
    <property type="match status" value="4"/>
</dbReference>
<dbReference type="EMBL" id="JBHLZU010000004">
    <property type="protein sequence ID" value="MFB9903358.1"/>
    <property type="molecule type" value="Genomic_DNA"/>
</dbReference>
<dbReference type="CDD" id="cd19543">
    <property type="entry name" value="DCL_NRPS"/>
    <property type="match status" value="1"/>
</dbReference>
<evidence type="ECO:0000256" key="3">
    <source>
        <dbReference type="ARBA" id="ARBA00022553"/>
    </source>
</evidence>
<gene>
    <name evidence="8" type="ORF">ACFFQA_05345</name>
</gene>
<dbReference type="InterPro" id="IPR009081">
    <property type="entry name" value="PP-bd_ACP"/>
</dbReference>
<dbReference type="CDD" id="cd17652">
    <property type="entry name" value="A_NRPS_CmdD_like"/>
    <property type="match status" value="2"/>
</dbReference>
<dbReference type="PROSITE" id="PS00455">
    <property type="entry name" value="AMP_BINDING"/>
    <property type="match status" value="4"/>
</dbReference>
<feature type="domain" description="Carrier" evidence="7">
    <location>
        <begin position="1164"/>
        <end position="1238"/>
    </location>
</feature>
<dbReference type="InterPro" id="IPR010060">
    <property type="entry name" value="NRPS_synth"/>
</dbReference>
<dbReference type="CDD" id="cd05930">
    <property type="entry name" value="A_NRPS"/>
    <property type="match status" value="1"/>
</dbReference>
<dbReference type="SUPFAM" id="SSF56801">
    <property type="entry name" value="Acetyl-CoA synthetase-like"/>
    <property type="match status" value="7"/>
</dbReference>
<evidence type="ECO:0000313" key="8">
    <source>
        <dbReference type="EMBL" id="MFB9903358.1"/>
    </source>
</evidence>
<dbReference type="Gene3D" id="3.40.50.980">
    <property type="match status" value="6"/>
</dbReference>
<dbReference type="Gene3D" id="2.30.38.10">
    <property type="entry name" value="Luciferase, Domain 3"/>
    <property type="match status" value="3"/>
</dbReference>
<dbReference type="Pfam" id="PF00550">
    <property type="entry name" value="PP-binding"/>
    <property type="match status" value="8"/>
</dbReference>
<dbReference type="PROSITE" id="PS50075">
    <property type="entry name" value="CARRIER"/>
    <property type="match status" value="8"/>
</dbReference>
<protein>
    <submittedName>
        <fullName evidence="8">Non-ribosomal peptide synthase/polyketide synthase</fullName>
    </submittedName>
</protein>
<feature type="domain" description="Carrier" evidence="7">
    <location>
        <begin position="4838"/>
        <end position="4913"/>
    </location>
</feature>
<evidence type="ECO:0000256" key="5">
    <source>
        <dbReference type="ARBA" id="ARBA00023194"/>
    </source>
</evidence>
<dbReference type="Gene3D" id="3.40.50.12780">
    <property type="entry name" value="N-terminal domain of ligase-like"/>
    <property type="match status" value="2"/>
</dbReference>
<dbReference type="InterPro" id="IPR025110">
    <property type="entry name" value="AMP-bd_C"/>
</dbReference>
<reference evidence="8 9" key="1">
    <citation type="submission" date="2024-09" db="EMBL/GenBank/DDBJ databases">
        <authorList>
            <person name="Sun Q."/>
            <person name="Mori K."/>
        </authorList>
    </citation>
    <scope>NUCLEOTIDE SEQUENCE [LARGE SCALE GENOMIC DNA]</scope>
    <source>
        <strain evidence="8 9">TBRC 7907</strain>
    </source>
</reference>
<name>A0ABV5ZT26_9PSEU</name>
<dbReference type="Gene3D" id="3.30.559.10">
    <property type="entry name" value="Chloramphenicol acetyltransferase-like domain"/>
    <property type="match status" value="9"/>
</dbReference>